<protein>
    <recommendedName>
        <fullName evidence="5">Maleylpyruvate isomerase family mycothiol-dependent enzyme</fullName>
    </recommendedName>
</protein>
<feature type="domain" description="MDMPI C-terminal" evidence="1">
    <location>
        <begin position="150"/>
        <end position="248"/>
    </location>
</feature>
<feature type="domain" description="Mycothiol-dependent maleylpyruvate isomerase metal-binding" evidence="2">
    <location>
        <begin position="13"/>
        <end position="137"/>
    </location>
</feature>
<dbReference type="GO" id="GO:0046872">
    <property type="term" value="F:metal ion binding"/>
    <property type="evidence" value="ECO:0007669"/>
    <property type="project" value="InterPro"/>
</dbReference>
<gene>
    <name evidence="3" type="ORF">Dsi01nite_085030</name>
</gene>
<dbReference type="PANTHER" id="PTHR40758">
    <property type="entry name" value="CONSERVED PROTEIN"/>
    <property type="match status" value="1"/>
</dbReference>
<dbReference type="InterPro" id="IPR010872">
    <property type="entry name" value="MDMPI_C-term_domain"/>
</dbReference>
<dbReference type="InterPro" id="IPR034660">
    <property type="entry name" value="DinB/YfiT-like"/>
</dbReference>
<sequence>MSKPQLTKEFWLTALRTEGDALRAALGGETPLDAPVPTCPGWQLRDLAWHLTQVYVWVNALVPRGVTDRPDPRPDEPLPAGVDPVVAWTDAFTELLATLDAVDPDLPAFNWAPQAKKASFWHRRMAHETAVHRWDAQMAGGLSEPIEPKLASDGVTEVLDSWLPAGRRGGPANRAGMIALHATDVDQVWYVRLRGAGVALLDTDTLLDSDDHHERATASGPASDLVLALFGRVAFDTLLVSGDTGLLEGLRIG</sequence>
<dbReference type="RefSeq" id="WP_203852100.1">
    <property type="nucleotide sequence ID" value="NZ_BAAAVW010000028.1"/>
</dbReference>
<evidence type="ECO:0008006" key="5">
    <source>
        <dbReference type="Google" id="ProtNLM"/>
    </source>
</evidence>
<name>A0A919PVG6_9ACTN</name>
<accession>A0A919PVG6</accession>
<dbReference type="NCBIfam" id="TIGR03083">
    <property type="entry name" value="maleylpyruvate isomerase family mycothiol-dependent enzyme"/>
    <property type="match status" value="1"/>
</dbReference>
<dbReference type="InterPro" id="IPR024344">
    <property type="entry name" value="MDMPI_metal-binding"/>
</dbReference>
<comment type="caution">
    <text evidence="3">The sequence shown here is derived from an EMBL/GenBank/DDBJ whole genome shotgun (WGS) entry which is preliminary data.</text>
</comment>
<organism evidence="3 4">
    <name type="scientific">Dactylosporangium siamense</name>
    <dbReference type="NCBI Taxonomy" id="685454"/>
    <lineage>
        <taxon>Bacteria</taxon>
        <taxon>Bacillati</taxon>
        <taxon>Actinomycetota</taxon>
        <taxon>Actinomycetes</taxon>
        <taxon>Micromonosporales</taxon>
        <taxon>Micromonosporaceae</taxon>
        <taxon>Dactylosporangium</taxon>
    </lineage>
</organism>
<dbReference type="EMBL" id="BONQ01000130">
    <property type="protein sequence ID" value="GIG50462.1"/>
    <property type="molecule type" value="Genomic_DNA"/>
</dbReference>
<dbReference type="PANTHER" id="PTHR40758:SF1">
    <property type="entry name" value="CONSERVED PROTEIN"/>
    <property type="match status" value="1"/>
</dbReference>
<dbReference type="Pfam" id="PF07398">
    <property type="entry name" value="MDMPI_C"/>
    <property type="match status" value="1"/>
</dbReference>
<dbReference type="AlphaFoldDB" id="A0A919PVG6"/>
<evidence type="ECO:0000259" key="1">
    <source>
        <dbReference type="Pfam" id="PF07398"/>
    </source>
</evidence>
<evidence type="ECO:0000259" key="2">
    <source>
        <dbReference type="Pfam" id="PF11716"/>
    </source>
</evidence>
<dbReference type="InterPro" id="IPR017517">
    <property type="entry name" value="Maleyloyr_isom"/>
</dbReference>
<dbReference type="GO" id="GO:0005886">
    <property type="term" value="C:plasma membrane"/>
    <property type="evidence" value="ECO:0007669"/>
    <property type="project" value="TreeGrafter"/>
</dbReference>
<evidence type="ECO:0000313" key="4">
    <source>
        <dbReference type="Proteomes" id="UP000660611"/>
    </source>
</evidence>
<keyword evidence="4" id="KW-1185">Reference proteome</keyword>
<dbReference type="SUPFAM" id="SSF109854">
    <property type="entry name" value="DinB/YfiT-like putative metalloenzymes"/>
    <property type="match status" value="1"/>
</dbReference>
<dbReference type="Proteomes" id="UP000660611">
    <property type="component" value="Unassembled WGS sequence"/>
</dbReference>
<reference evidence="3" key="1">
    <citation type="submission" date="2021-01" db="EMBL/GenBank/DDBJ databases">
        <title>Whole genome shotgun sequence of Dactylosporangium siamense NBRC 106093.</title>
        <authorList>
            <person name="Komaki H."/>
            <person name="Tamura T."/>
        </authorList>
    </citation>
    <scope>NUCLEOTIDE SEQUENCE</scope>
    <source>
        <strain evidence="3">NBRC 106093</strain>
    </source>
</reference>
<dbReference type="Pfam" id="PF11716">
    <property type="entry name" value="MDMPI_N"/>
    <property type="match status" value="1"/>
</dbReference>
<proteinExistence type="predicted"/>
<evidence type="ECO:0000313" key="3">
    <source>
        <dbReference type="EMBL" id="GIG50462.1"/>
    </source>
</evidence>